<evidence type="ECO:0000256" key="2">
    <source>
        <dbReference type="ARBA" id="ARBA00023002"/>
    </source>
</evidence>
<keyword evidence="2" id="KW-0560">Oxidoreductase</keyword>
<dbReference type="eggNOG" id="COG1028">
    <property type="taxonomic scope" value="Bacteria"/>
</dbReference>
<evidence type="ECO:0000256" key="3">
    <source>
        <dbReference type="SAM" id="MobiDB-lite"/>
    </source>
</evidence>
<proteinExistence type="inferred from homology"/>
<comment type="similarity">
    <text evidence="1">Belongs to the short-chain dehydrogenases/reductases (SDR) family.</text>
</comment>
<dbReference type="SUPFAM" id="SSF51735">
    <property type="entry name" value="NAD(P)-binding Rossmann-fold domains"/>
    <property type="match status" value="1"/>
</dbReference>
<evidence type="ECO:0000256" key="1">
    <source>
        <dbReference type="ARBA" id="ARBA00006484"/>
    </source>
</evidence>
<protein>
    <submittedName>
        <fullName evidence="4">Short-chain dehydrogenase/reductase SDR</fullName>
    </submittedName>
</protein>
<dbReference type="InterPro" id="IPR002347">
    <property type="entry name" value="SDR_fam"/>
</dbReference>
<dbReference type="AlphaFoldDB" id="G8X0N4"/>
<dbReference type="Pfam" id="PF13561">
    <property type="entry name" value="adh_short_C2"/>
    <property type="match status" value="1"/>
</dbReference>
<dbReference type="STRING" id="1003195.SCATT_45780"/>
<sequence length="273" mass="27700">MAVADWPRPSANAATGDRHAPARHAGRRQGETRMTERVVMIGGTSGIGLAVAQGQLAAGREVVVTGRDAAKLAAVVERLGAGASGEAVDARDEEAMHAFFAGLGAVDHVVVTVTGHSAAGAFRDLTADALRSAGEGKLIAQTIAAQAALKVLRADGSLTFVTAGSAGAARPGTAGLAAVNAAVEAMVPVLAVELAPARVNAVSPGIIDTPWWDWMDAETRQQTFENYARATPVGRVGRAEDVAEAIGYLIGAGFVSGVVLGVDGGSRHRPTAL</sequence>
<reference evidence="5" key="1">
    <citation type="submission" date="2011-12" db="EMBL/GenBank/DDBJ databases">
        <title>Complete genome sequence of Streptomyces cattleya strain DSM 46488.</title>
        <authorList>
            <person name="Ou H.-Y."/>
            <person name="Li P."/>
            <person name="Zhao C."/>
            <person name="O'Hagan D."/>
            <person name="Deng Z."/>
        </authorList>
    </citation>
    <scope>NUCLEOTIDE SEQUENCE [LARGE SCALE GENOMIC DNA]</scope>
    <source>
        <strain evidence="5">ATCC 35852 / DSM 46488 / JCM 4925 / NBRC 14057 / NRRL 8057</strain>
    </source>
</reference>
<dbReference type="PANTHER" id="PTHR43477">
    <property type="entry name" value="DIHYDROANTICAPSIN 7-DEHYDROGENASE"/>
    <property type="match status" value="1"/>
</dbReference>
<name>G8X0N4_STREN</name>
<dbReference type="EMBL" id="CP003219">
    <property type="protein sequence ID" value="AEW96949.1"/>
    <property type="molecule type" value="Genomic_DNA"/>
</dbReference>
<evidence type="ECO:0000313" key="4">
    <source>
        <dbReference type="EMBL" id="AEW96949.1"/>
    </source>
</evidence>
<accession>G8X0N4</accession>
<dbReference type="Gene3D" id="3.40.50.720">
    <property type="entry name" value="NAD(P)-binding Rossmann-like Domain"/>
    <property type="match status" value="1"/>
</dbReference>
<dbReference type="KEGG" id="scy:SCATT_45780"/>
<dbReference type="InterPro" id="IPR051122">
    <property type="entry name" value="SDR_DHRS6-like"/>
</dbReference>
<dbReference type="PANTHER" id="PTHR43477:SF1">
    <property type="entry name" value="DIHYDROANTICAPSIN 7-DEHYDROGENASE"/>
    <property type="match status" value="1"/>
</dbReference>
<feature type="region of interest" description="Disordered" evidence="3">
    <location>
        <begin position="1"/>
        <end position="34"/>
    </location>
</feature>
<dbReference type="HOGENOM" id="CLU_010194_1_2_11"/>
<dbReference type="GO" id="GO:0016491">
    <property type="term" value="F:oxidoreductase activity"/>
    <property type="evidence" value="ECO:0007669"/>
    <property type="project" value="UniProtKB-KW"/>
</dbReference>
<dbReference type="Proteomes" id="UP000007842">
    <property type="component" value="Chromosome"/>
</dbReference>
<evidence type="ECO:0000313" key="5">
    <source>
        <dbReference type="Proteomes" id="UP000007842"/>
    </source>
</evidence>
<organism evidence="4 5">
    <name type="scientific">Streptantibioticus cattleyicolor (strain ATCC 35852 / DSM 46488 / JCM 4925 / NBRC 14057 / NRRL 8057)</name>
    <name type="common">Streptomyces cattleya</name>
    <dbReference type="NCBI Taxonomy" id="1003195"/>
    <lineage>
        <taxon>Bacteria</taxon>
        <taxon>Bacillati</taxon>
        <taxon>Actinomycetota</taxon>
        <taxon>Actinomycetes</taxon>
        <taxon>Kitasatosporales</taxon>
        <taxon>Streptomycetaceae</taxon>
        <taxon>Streptantibioticus</taxon>
    </lineage>
</organism>
<dbReference type="PRINTS" id="PR00081">
    <property type="entry name" value="GDHRDH"/>
</dbReference>
<dbReference type="PATRIC" id="fig|1003195.29.peg.4568"/>
<keyword evidence="5" id="KW-1185">Reference proteome</keyword>
<gene>
    <name evidence="4" type="ordered locus">SCATT_45780</name>
</gene>
<dbReference type="InterPro" id="IPR036291">
    <property type="entry name" value="NAD(P)-bd_dom_sf"/>
</dbReference>